<sequence length="352" mass="41088">MLISLISPESIPDEPFILPYDNPEETIVVKHGGDRSKTNQPNLKLLGHGFAGLQRLPEKKRRQQLSLSIIIEMIAKIGFFLLSNSSNELNYLKEDISEMESKILIKECGLFNNNNAENDDDDEDYSVLDILPLHEVHVLIDNDIINLNNHESPRMMAQGEPETASHYNGNIFWKMIKCQQIDNLHIVAFAAYGYKDVWDFTSATRTIDVSPFAIPRENTWGIKDMRFTKDEYKDYFLCFCRKYLRKIEDENDIRYLQEYVHNTTAHHPGLVMFFMNHIKDHFSSKLKYDDKLTFGKIFLYLKSYRFMRTGFRGYLHMYNFTPEEAHFGGNTLNYSLNTILLPNLQVNNTLNT</sequence>
<proteinExistence type="predicted"/>
<reference evidence="1 2" key="1">
    <citation type="submission" date="2015-10" db="EMBL/GenBank/DDBJ databases">
        <title>Genome analyses suggest a sexual origin of heterokaryosis in a supposedly ancient asexual fungus.</title>
        <authorList>
            <person name="Ropars J."/>
            <person name="Sedzielewska K."/>
            <person name="Noel J."/>
            <person name="Charron P."/>
            <person name="Farinelli L."/>
            <person name="Marton T."/>
            <person name="Kruger M."/>
            <person name="Pelin A."/>
            <person name="Brachmann A."/>
            <person name="Corradi N."/>
        </authorList>
    </citation>
    <scope>NUCLEOTIDE SEQUENCE [LARGE SCALE GENOMIC DNA]</scope>
    <source>
        <strain evidence="1 2">A4</strain>
    </source>
</reference>
<dbReference type="EMBL" id="LLXI01000160">
    <property type="protein sequence ID" value="PKY41677.1"/>
    <property type="molecule type" value="Genomic_DNA"/>
</dbReference>
<dbReference type="AlphaFoldDB" id="A0A2I1G4W1"/>
<comment type="caution">
    <text evidence="1">The sequence shown here is derived from an EMBL/GenBank/DDBJ whole genome shotgun (WGS) entry which is preliminary data.</text>
</comment>
<keyword evidence="2" id="KW-1185">Reference proteome</keyword>
<organism evidence="1 2">
    <name type="scientific">Rhizophagus irregularis</name>
    <dbReference type="NCBI Taxonomy" id="588596"/>
    <lineage>
        <taxon>Eukaryota</taxon>
        <taxon>Fungi</taxon>
        <taxon>Fungi incertae sedis</taxon>
        <taxon>Mucoromycota</taxon>
        <taxon>Glomeromycotina</taxon>
        <taxon>Glomeromycetes</taxon>
        <taxon>Glomerales</taxon>
        <taxon>Glomeraceae</taxon>
        <taxon>Rhizophagus</taxon>
    </lineage>
</organism>
<name>A0A2I1G4W1_9GLOM</name>
<accession>A0A2I1G4W1</accession>
<dbReference type="VEuPathDB" id="FungiDB:FUN_007325"/>
<evidence type="ECO:0000313" key="1">
    <source>
        <dbReference type="EMBL" id="PKY41677.1"/>
    </source>
</evidence>
<evidence type="ECO:0000313" key="2">
    <source>
        <dbReference type="Proteomes" id="UP000234323"/>
    </source>
</evidence>
<dbReference type="Proteomes" id="UP000234323">
    <property type="component" value="Unassembled WGS sequence"/>
</dbReference>
<dbReference type="VEuPathDB" id="FungiDB:RhiirA1_449620"/>
<dbReference type="VEuPathDB" id="FungiDB:RhiirFUN_019423"/>
<gene>
    <name evidence="1" type="ORF">RhiirA4_455315</name>
</gene>
<protein>
    <submittedName>
        <fullName evidence="1">Uncharacterized protein</fullName>
    </submittedName>
</protein>